<keyword evidence="3" id="KW-1185">Reference proteome</keyword>
<dbReference type="RefSeq" id="WP_230224808.1">
    <property type="nucleotide sequence ID" value="NZ_JAJKFT010000010.1"/>
</dbReference>
<protein>
    <submittedName>
        <fullName evidence="2">DUF2271 domain-containing protein</fullName>
    </submittedName>
</protein>
<evidence type="ECO:0000313" key="2">
    <source>
        <dbReference type="EMBL" id="MCC9631948.1"/>
    </source>
</evidence>
<gene>
    <name evidence="2" type="ORF">LOC68_26430</name>
</gene>
<dbReference type="InterPro" id="IPR014469">
    <property type="entry name" value="DUF2271"/>
</dbReference>
<dbReference type="Proteomes" id="UP001139103">
    <property type="component" value="Unassembled WGS sequence"/>
</dbReference>
<sequence>MNRTRLCGLLVAATFSLLAGVALADDEANKLEATVEIPQLNIGRYHRPYVAVWIANSKDEMVQNVAVWYQLKGRGGKGGGTKWLPDLRQWWRDGGRNSQMPIDGISGATRPAGKHELAVDDQDALTKLKPGKYSLVVEAAREHGGRELVVVPFVWPAKEEKSYSSKGTNELGEITLTVRP</sequence>
<proteinExistence type="predicted"/>
<evidence type="ECO:0000313" key="3">
    <source>
        <dbReference type="Proteomes" id="UP001139103"/>
    </source>
</evidence>
<comment type="caution">
    <text evidence="2">The sequence shown here is derived from an EMBL/GenBank/DDBJ whole genome shotgun (WGS) entry which is preliminary data.</text>
</comment>
<dbReference type="EMBL" id="JAJKFT010000010">
    <property type="protein sequence ID" value="MCC9631948.1"/>
    <property type="molecule type" value="Genomic_DNA"/>
</dbReference>
<feature type="chain" id="PRO_5040771694" evidence="1">
    <location>
        <begin position="25"/>
        <end position="180"/>
    </location>
</feature>
<feature type="signal peptide" evidence="1">
    <location>
        <begin position="1"/>
        <end position="24"/>
    </location>
</feature>
<reference evidence="2" key="1">
    <citation type="submission" date="2021-11" db="EMBL/GenBank/DDBJ databases">
        <title>Genome sequence.</title>
        <authorList>
            <person name="Sun Q."/>
        </authorList>
    </citation>
    <scope>NUCLEOTIDE SEQUENCE</scope>
    <source>
        <strain evidence="2">JC732</strain>
    </source>
</reference>
<dbReference type="Pfam" id="PF10029">
    <property type="entry name" value="DUF2271"/>
    <property type="match status" value="1"/>
</dbReference>
<accession>A0A9X1SIT1</accession>
<dbReference type="AlphaFoldDB" id="A0A9X1SIT1"/>
<keyword evidence="1" id="KW-0732">Signal</keyword>
<evidence type="ECO:0000256" key="1">
    <source>
        <dbReference type="SAM" id="SignalP"/>
    </source>
</evidence>
<organism evidence="2 3">
    <name type="scientific">Blastopirellula sediminis</name>
    <dbReference type="NCBI Taxonomy" id="2894196"/>
    <lineage>
        <taxon>Bacteria</taxon>
        <taxon>Pseudomonadati</taxon>
        <taxon>Planctomycetota</taxon>
        <taxon>Planctomycetia</taxon>
        <taxon>Pirellulales</taxon>
        <taxon>Pirellulaceae</taxon>
        <taxon>Blastopirellula</taxon>
    </lineage>
</organism>
<dbReference type="PIRSF" id="PIRSF014995">
    <property type="entry name" value="UCP014995"/>
    <property type="match status" value="1"/>
</dbReference>
<name>A0A9X1SIT1_9BACT</name>